<dbReference type="PANTHER" id="PTHR35789:SF1">
    <property type="entry name" value="SPORE GERMINATION PROTEIN B3"/>
    <property type="match status" value="1"/>
</dbReference>
<comment type="subcellular location">
    <subcellularLocation>
        <location evidence="1">Membrane</location>
        <topology evidence="1">Lipid-anchor</topology>
    </subcellularLocation>
</comment>
<keyword evidence="6" id="KW-0564">Palmitate</keyword>
<dbReference type="Gene3D" id="3.30.300.210">
    <property type="entry name" value="Nutrient germinant receptor protein C, domain 3"/>
    <property type="match status" value="1"/>
</dbReference>
<comment type="similarity">
    <text evidence="2">Belongs to the GerABKC lipoprotein family.</text>
</comment>
<dbReference type="InterPro" id="IPR057336">
    <property type="entry name" value="GerAC_N"/>
</dbReference>
<evidence type="ECO:0000256" key="3">
    <source>
        <dbReference type="ARBA" id="ARBA00022544"/>
    </source>
</evidence>
<keyword evidence="4" id="KW-0732">Signal</keyword>
<dbReference type="InterPro" id="IPR046953">
    <property type="entry name" value="Spore_GerAC-like_C"/>
</dbReference>
<evidence type="ECO:0000256" key="7">
    <source>
        <dbReference type="ARBA" id="ARBA00023288"/>
    </source>
</evidence>
<protein>
    <submittedName>
        <fullName evidence="10">Ger(X)C family spore germination protein</fullName>
    </submittedName>
</protein>
<evidence type="ECO:0000256" key="4">
    <source>
        <dbReference type="ARBA" id="ARBA00022729"/>
    </source>
</evidence>
<organism evidence="10 11">
    <name type="scientific">Paenibacillus zeirhizosphaerae</name>
    <dbReference type="NCBI Taxonomy" id="2987519"/>
    <lineage>
        <taxon>Bacteria</taxon>
        <taxon>Bacillati</taxon>
        <taxon>Bacillota</taxon>
        <taxon>Bacilli</taxon>
        <taxon>Bacillales</taxon>
        <taxon>Paenibacillaceae</taxon>
        <taxon>Paenibacillus</taxon>
    </lineage>
</organism>
<dbReference type="EMBL" id="JAPCKK010000016">
    <property type="protein sequence ID" value="MDP4097114.1"/>
    <property type="molecule type" value="Genomic_DNA"/>
</dbReference>
<keyword evidence="11" id="KW-1185">Reference proteome</keyword>
<accession>A0ABT9FQV4</accession>
<dbReference type="Pfam" id="PF25198">
    <property type="entry name" value="Spore_GerAC_N"/>
    <property type="match status" value="1"/>
</dbReference>
<evidence type="ECO:0000256" key="6">
    <source>
        <dbReference type="ARBA" id="ARBA00023139"/>
    </source>
</evidence>
<dbReference type="RefSeq" id="WP_305754740.1">
    <property type="nucleotide sequence ID" value="NZ_JAPCKK010000016.1"/>
</dbReference>
<evidence type="ECO:0000313" key="11">
    <source>
        <dbReference type="Proteomes" id="UP001241848"/>
    </source>
</evidence>
<proteinExistence type="inferred from homology"/>
<reference evidence="10 11" key="1">
    <citation type="submission" date="2022-10" db="EMBL/GenBank/DDBJ databases">
        <title>Paenibacillus description and whole genome data of maize root bacterial community.</title>
        <authorList>
            <person name="Marton D."/>
            <person name="Farkas M."/>
            <person name="Cserhati M."/>
        </authorList>
    </citation>
    <scope>NUCLEOTIDE SEQUENCE [LARGE SCALE GENOMIC DNA]</scope>
    <source>
        <strain evidence="10 11">P96</strain>
    </source>
</reference>
<evidence type="ECO:0000256" key="5">
    <source>
        <dbReference type="ARBA" id="ARBA00023136"/>
    </source>
</evidence>
<evidence type="ECO:0000259" key="8">
    <source>
        <dbReference type="Pfam" id="PF05504"/>
    </source>
</evidence>
<sequence length="382" mass="42472">MYRYGIFFLLIGALLLTSGCWSKHELVELGFVLGVALDAAKDNQIEMTAQIYRPGSGSRGEKLSSVPSTVNVKAKNKNIMAAVRDIPMHLGRKSQWSHMQVILVSEKLARSQDIGKLLDFFYRDHEARGDVQVLITGGRADAALMLRPRIEKSTSQELLRANRISQSVSGKTLVTTLLQLGIQARNAHVDGYISYLYKVKPKQEVFSNAGIALTKNGKMVGVLSAGKTQGLAMLRDEFKSGIIGFPCPGKKQRTESLEVLKQKTKLTVEWTAGKPSSVTAHTDVEAAISELKCSYVRTPEEEKKLLKAAESQLKQIMQASYHELQKQKIEAVGISNLIYRKYPRAWAVIKDDWDYQFTKLPLHVNVKMKLTTPGASNTIPLL</sequence>
<comment type="caution">
    <text evidence="10">The sequence shown here is derived from an EMBL/GenBank/DDBJ whole genome shotgun (WGS) entry which is preliminary data.</text>
</comment>
<dbReference type="InterPro" id="IPR008844">
    <property type="entry name" value="Spore_GerAC-like"/>
</dbReference>
<dbReference type="PROSITE" id="PS51257">
    <property type="entry name" value="PROKAR_LIPOPROTEIN"/>
    <property type="match status" value="1"/>
</dbReference>
<feature type="domain" description="Spore germination protein N-terminal" evidence="9">
    <location>
        <begin position="23"/>
        <end position="186"/>
    </location>
</feature>
<dbReference type="Proteomes" id="UP001241848">
    <property type="component" value="Unassembled WGS sequence"/>
</dbReference>
<dbReference type="PANTHER" id="PTHR35789">
    <property type="entry name" value="SPORE GERMINATION PROTEIN B3"/>
    <property type="match status" value="1"/>
</dbReference>
<evidence type="ECO:0000256" key="1">
    <source>
        <dbReference type="ARBA" id="ARBA00004635"/>
    </source>
</evidence>
<evidence type="ECO:0000313" key="10">
    <source>
        <dbReference type="EMBL" id="MDP4097114.1"/>
    </source>
</evidence>
<keyword evidence="3" id="KW-0309">Germination</keyword>
<dbReference type="InterPro" id="IPR038501">
    <property type="entry name" value="Spore_GerAC_C_sf"/>
</dbReference>
<evidence type="ECO:0000256" key="2">
    <source>
        <dbReference type="ARBA" id="ARBA00007886"/>
    </source>
</evidence>
<feature type="domain" description="Spore germination GerAC-like C-terminal" evidence="8">
    <location>
        <begin position="210"/>
        <end position="374"/>
    </location>
</feature>
<name>A0ABT9FQV4_9BACL</name>
<gene>
    <name evidence="10" type="ORF">OIN60_10065</name>
</gene>
<evidence type="ECO:0000259" key="9">
    <source>
        <dbReference type="Pfam" id="PF25198"/>
    </source>
</evidence>
<dbReference type="Pfam" id="PF05504">
    <property type="entry name" value="Spore_GerAC"/>
    <property type="match status" value="1"/>
</dbReference>
<keyword evidence="5" id="KW-0472">Membrane</keyword>
<dbReference type="NCBIfam" id="TIGR02887">
    <property type="entry name" value="spore_ger_x_C"/>
    <property type="match status" value="1"/>
</dbReference>
<dbReference type="Gene3D" id="6.20.190.10">
    <property type="entry name" value="Nutrient germinant receptor protein C, domain 1"/>
    <property type="match status" value="1"/>
</dbReference>
<keyword evidence="7" id="KW-0449">Lipoprotein</keyword>